<comment type="caution">
    <text evidence="1">The sequence shown here is derived from an EMBL/GenBank/DDBJ whole genome shotgun (WGS) entry which is preliminary data.</text>
</comment>
<organism evidence="1 2">
    <name type="scientific">Splendidivirga corallicola</name>
    <dbReference type="NCBI Taxonomy" id="3051826"/>
    <lineage>
        <taxon>Bacteria</taxon>
        <taxon>Pseudomonadati</taxon>
        <taxon>Bacteroidota</taxon>
        <taxon>Cytophagia</taxon>
        <taxon>Cytophagales</taxon>
        <taxon>Splendidivirgaceae</taxon>
        <taxon>Splendidivirga</taxon>
    </lineage>
</organism>
<proteinExistence type="predicted"/>
<dbReference type="Proteomes" id="UP001172082">
    <property type="component" value="Unassembled WGS sequence"/>
</dbReference>
<accession>A0ABT8KTA0</accession>
<reference evidence="1" key="1">
    <citation type="submission" date="2023-06" db="EMBL/GenBank/DDBJ databases">
        <title>Genomic of Parafulvivirga corallium.</title>
        <authorList>
            <person name="Wang G."/>
        </authorList>
    </citation>
    <scope>NUCLEOTIDE SEQUENCE</scope>
    <source>
        <strain evidence="1">BMA10</strain>
    </source>
</reference>
<dbReference type="Pfam" id="PF14092">
    <property type="entry name" value="DUF4270"/>
    <property type="match status" value="1"/>
</dbReference>
<evidence type="ECO:0000313" key="1">
    <source>
        <dbReference type="EMBL" id="MDN5203964.1"/>
    </source>
</evidence>
<dbReference type="RefSeq" id="WP_346753988.1">
    <property type="nucleotide sequence ID" value="NZ_JAUJEA010000009.1"/>
</dbReference>
<gene>
    <name evidence="1" type="ORF">QQ008_21415</name>
</gene>
<dbReference type="EMBL" id="JAUJEA010000009">
    <property type="protein sequence ID" value="MDN5203964.1"/>
    <property type="molecule type" value="Genomic_DNA"/>
</dbReference>
<dbReference type="InterPro" id="IPR025366">
    <property type="entry name" value="DUF4270"/>
</dbReference>
<keyword evidence="2" id="KW-1185">Reference proteome</keyword>
<protein>
    <submittedName>
        <fullName evidence="1">DUF4270 family protein</fullName>
    </submittedName>
</protein>
<evidence type="ECO:0000313" key="2">
    <source>
        <dbReference type="Proteomes" id="UP001172082"/>
    </source>
</evidence>
<sequence>MNLLDKKFGLALLLGLFLWACEDPNEIGLNLDPDIQNLEILFTEIPLETNMVLLDSNNTANNGRMLVGKQVDPVFGSLTATAYTELFPSSGTLTIPDDATVDSLVLSLRGNYSYGKNFTDPQSIEIYQLADTLSIFERYISTTPFPRENTSIGQGQVVIEPDSASSFTITTHLTNDYAEWLFGKMKTIDTLLRNVDNLNNVIKGFAIEPGPNSSAVLGFNNLNTDSTRLTIYFSSPDDTESTAYAFYFNRNTTLLNGNRYYSRLDYNRTGTPLEVIDNVHTEFAPVNDLVYGKAGVGLLPKVNLNAVREFLNAHENIVINRADLVIEEVQSFENNESPAQSISFNLVDEDNKLQFAVNPFTGSSALVLRTIQRDGTGLGAALPVLDQPLTVPFNDNGDAFVGTMSLSIQAFKEGLLSDEDLFINAVNRSNTVNQFVFNTSKIKLKVFYSTFD</sequence>
<name>A0ABT8KTA0_9BACT</name>